<keyword evidence="2" id="KW-1185">Reference proteome</keyword>
<dbReference type="Proteomes" id="UP000092154">
    <property type="component" value="Unassembled WGS sequence"/>
</dbReference>
<reference evidence="1 2" key="1">
    <citation type="submission" date="2016-06" db="EMBL/GenBank/DDBJ databases">
        <title>Comparative genomics of the ectomycorrhizal sister species Rhizopogon vinicolor and Rhizopogon vesiculosus (Basidiomycota: Boletales) reveals a divergence of the mating type B locus.</title>
        <authorList>
            <consortium name="DOE Joint Genome Institute"/>
            <person name="Mujic A.B."/>
            <person name="Kuo A."/>
            <person name="Tritt A."/>
            <person name="Lipzen A."/>
            <person name="Chen C."/>
            <person name="Johnson J."/>
            <person name="Sharma A."/>
            <person name="Barry K."/>
            <person name="Grigoriev I.V."/>
            <person name="Spatafora J.W."/>
        </authorList>
    </citation>
    <scope>NUCLEOTIDE SEQUENCE [LARGE SCALE GENOMIC DNA]</scope>
    <source>
        <strain evidence="1 2">AM-OR11-026</strain>
    </source>
</reference>
<dbReference type="STRING" id="1314800.A0A1B7MUS7"/>
<organism evidence="1 2">
    <name type="scientific">Rhizopogon vinicolor AM-OR11-026</name>
    <dbReference type="NCBI Taxonomy" id="1314800"/>
    <lineage>
        <taxon>Eukaryota</taxon>
        <taxon>Fungi</taxon>
        <taxon>Dikarya</taxon>
        <taxon>Basidiomycota</taxon>
        <taxon>Agaricomycotina</taxon>
        <taxon>Agaricomycetes</taxon>
        <taxon>Agaricomycetidae</taxon>
        <taxon>Boletales</taxon>
        <taxon>Suillineae</taxon>
        <taxon>Rhizopogonaceae</taxon>
        <taxon>Rhizopogon</taxon>
    </lineage>
</organism>
<name>A0A1B7MUS7_9AGAM</name>
<accession>A0A1B7MUS7</accession>
<feature type="non-terminal residue" evidence="1">
    <location>
        <position position="141"/>
    </location>
</feature>
<dbReference type="EMBL" id="KV448422">
    <property type="protein sequence ID" value="OAX36368.1"/>
    <property type="molecule type" value="Genomic_DNA"/>
</dbReference>
<gene>
    <name evidence="1" type="ORF">K503DRAFT_825926</name>
</gene>
<proteinExistence type="predicted"/>
<dbReference type="AlphaFoldDB" id="A0A1B7MUS7"/>
<protein>
    <submittedName>
        <fullName evidence="1">Uncharacterized protein</fullName>
    </submittedName>
</protein>
<evidence type="ECO:0000313" key="2">
    <source>
        <dbReference type="Proteomes" id="UP000092154"/>
    </source>
</evidence>
<dbReference type="OrthoDB" id="5598396at2759"/>
<dbReference type="InParanoid" id="A0A1B7MUS7"/>
<sequence length="141" mass="15745">MGFMTDHINPHSMGKNLSEIVSLSNASYPSSRTDLAHVLFSLPLPPSHDDLLFMAQLLDSFYGLLRSGEPVVPDNPKLRVHGKLTLRTSVSLVDSHYSFVLYSHKADVKFEGSTNAIQQIQTLSCWSSDSFRIYIHKNPAL</sequence>
<evidence type="ECO:0000313" key="1">
    <source>
        <dbReference type="EMBL" id="OAX36368.1"/>
    </source>
</evidence>